<organism evidence="9 10">
    <name type="scientific">Kwoniella shandongensis</name>
    <dbReference type="NCBI Taxonomy" id="1734106"/>
    <lineage>
        <taxon>Eukaryota</taxon>
        <taxon>Fungi</taxon>
        <taxon>Dikarya</taxon>
        <taxon>Basidiomycota</taxon>
        <taxon>Agaricomycotina</taxon>
        <taxon>Tremellomycetes</taxon>
        <taxon>Tremellales</taxon>
        <taxon>Cryptococcaceae</taxon>
        <taxon>Kwoniella</taxon>
    </lineage>
</organism>
<dbReference type="GO" id="GO:0016020">
    <property type="term" value="C:membrane"/>
    <property type="evidence" value="ECO:0007669"/>
    <property type="project" value="UniProtKB-SubCell"/>
</dbReference>
<protein>
    <recommendedName>
        <fullName evidence="8">Major facilitator superfamily (MFS) profile domain-containing protein</fullName>
    </recommendedName>
</protein>
<feature type="region of interest" description="Disordered" evidence="6">
    <location>
        <begin position="1"/>
        <end position="32"/>
    </location>
</feature>
<feature type="transmembrane region" description="Helical" evidence="7">
    <location>
        <begin position="114"/>
        <end position="139"/>
    </location>
</feature>
<evidence type="ECO:0000256" key="7">
    <source>
        <dbReference type="SAM" id="Phobius"/>
    </source>
</evidence>
<keyword evidence="4 7" id="KW-1133">Transmembrane helix</keyword>
<evidence type="ECO:0000256" key="3">
    <source>
        <dbReference type="ARBA" id="ARBA00022692"/>
    </source>
</evidence>
<feature type="transmembrane region" description="Helical" evidence="7">
    <location>
        <begin position="443"/>
        <end position="462"/>
    </location>
</feature>
<feature type="transmembrane region" description="Helical" evidence="7">
    <location>
        <begin position="337"/>
        <end position="359"/>
    </location>
</feature>
<sequence>MEELQANEHSPLIPQIQQPEDDRTSSDSPDSSLPLATPIPWPQIIPICLIHIAEAASFTCIFPFITEFLTSVHTPKDKIGLYSGIAEGCVMIIEGICAIFWAKLADRYGRKKCLILGFILPICSTTFVGLGKSAGWIILWRALTGLNPAQTINRVILAEISDPSNRARIYAITDPAFIVGVVMGTTIGGELSSPYHRLPRWLGGEAEFFRDYPYALPCLVTTVFGVIAVLTSVVMLKESKSVDIQIQSEEHQQATVAATLKVPHYRTVLLVFGVYQFANMALAGLYTVWGYTPVPDGGLGLPVQIIGRLSVLSSLTYVFAAPFFVPMIQKELGAKHGLLLTTGIIPIEALGIPLIQLAATKGRTAIYETLWLQYGMTTLHAFSWPICHQFLAACFDDYPQLRATGMAVTLIAGAIGRATGPGVAGGIYSYSTQFATGSFGRQLSWIAMFILVSPAVILTCFIPKDLDKRAVGGEDGDEEEEVEGLLHN</sequence>
<dbReference type="PANTHER" id="PTHR23504:SF15">
    <property type="entry name" value="MAJOR FACILITATOR SUPERFAMILY (MFS) PROFILE DOMAIN-CONTAINING PROTEIN"/>
    <property type="match status" value="1"/>
</dbReference>
<feature type="transmembrane region" description="Helical" evidence="7">
    <location>
        <begin position="371"/>
        <end position="395"/>
    </location>
</feature>
<dbReference type="InterPro" id="IPR020846">
    <property type="entry name" value="MFS_dom"/>
</dbReference>
<feature type="transmembrane region" description="Helical" evidence="7">
    <location>
        <begin position="214"/>
        <end position="236"/>
    </location>
</feature>
<dbReference type="Proteomes" id="UP000322225">
    <property type="component" value="Chromosome 5"/>
</dbReference>
<keyword evidence="5 7" id="KW-0472">Membrane</keyword>
<evidence type="ECO:0000256" key="5">
    <source>
        <dbReference type="ARBA" id="ARBA00023136"/>
    </source>
</evidence>
<dbReference type="InterPro" id="IPR036259">
    <property type="entry name" value="MFS_trans_sf"/>
</dbReference>
<feature type="domain" description="Major facilitator superfamily (MFS) profile" evidence="8">
    <location>
        <begin position="43"/>
        <end position="467"/>
    </location>
</feature>
<dbReference type="Pfam" id="PF07690">
    <property type="entry name" value="MFS_1"/>
    <property type="match status" value="1"/>
</dbReference>
<reference evidence="9" key="1">
    <citation type="submission" date="2017-08" db="EMBL/GenBank/DDBJ databases">
        <authorList>
            <person name="Cuomo C."/>
            <person name="Billmyre B."/>
            <person name="Heitman J."/>
        </authorList>
    </citation>
    <scope>NUCLEOTIDE SEQUENCE</scope>
    <source>
        <strain evidence="9">CBS 12478</strain>
    </source>
</reference>
<evidence type="ECO:0000256" key="2">
    <source>
        <dbReference type="ARBA" id="ARBA00022448"/>
    </source>
</evidence>
<dbReference type="RefSeq" id="XP_065823304.1">
    <property type="nucleotide sequence ID" value="XM_065967232.1"/>
</dbReference>
<dbReference type="InterPro" id="IPR011701">
    <property type="entry name" value="MFS"/>
</dbReference>
<gene>
    <name evidence="9" type="ORF">CI109_103042</name>
</gene>
<dbReference type="PANTHER" id="PTHR23504">
    <property type="entry name" value="MAJOR FACILITATOR SUPERFAMILY DOMAIN-CONTAINING PROTEIN 10"/>
    <property type="match status" value="1"/>
</dbReference>
<dbReference type="KEGG" id="ksn:43585534"/>
<dbReference type="PROSITE" id="PS50850">
    <property type="entry name" value="MFS"/>
    <property type="match status" value="1"/>
</dbReference>
<proteinExistence type="predicted"/>
<feature type="transmembrane region" description="Helical" evidence="7">
    <location>
        <begin position="268"/>
        <end position="289"/>
    </location>
</feature>
<accession>A0AAJ8LIS6</accession>
<dbReference type="GO" id="GO:0022857">
    <property type="term" value="F:transmembrane transporter activity"/>
    <property type="evidence" value="ECO:0007669"/>
    <property type="project" value="InterPro"/>
</dbReference>
<dbReference type="SUPFAM" id="SSF103473">
    <property type="entry name" value="MFS general substrate transporter"/>
    <property type="match status" value="1"/>
</dbReference>
<evidence type="ECO:0000313" key="10">
    <source>
        <dbReference type="Proteomes" id="UP000322225"/>
    </source>
</evidence>
<evidence type="ECO:0000256" key="1">
    <source>
        <dbReference type="ARBA" id="ARBA00004141"/>
    </source>
</evidence>
<evidence type="ECO:0000256" key="4">
    <source>
        <dbReference type="ARBA" id="ARBA00022989"/>
    </source>
</evidence>
<keyword evidence="10" id="KW-1185">Reference proteome</keyword>
<reference evidence="9" key="2">
    <citation type="submission" date="2024-01" db="EMBL/GenBank/DDBJ databases">
        <title>Comparative genomics of Cryptococcus and Kwoniella reveals pathogenesis evolution and contrasting modes of karyotype evolution via chromosome fusion or intercentromeric recombination.</title>
        <authorList>
            <person name="Coelho M.A."/>
            <person name="David-Palma M."/>
            <person name="Shea T."/>
            <person name="Bowers K."/>
            <person name="McGinley-Smith S."/>
            <person name="Mohammad A.W."/>
            <person name="Gnirke A."/>
            <person name="Yurkov A.M."/>
            <person name="Nowrousian M."/>
            <person name="Sun S."/>
            <person name="Cuomo C.A."/>
            <person name="Heitman J."/>
        </authorList>
    </citation>
    <scope>NUCLEOTIDE SEQUENCE</scope>
    <source>
        <strain evidence="9">CBS 12478</strain>
    </source>
</reference>
<comment type="subcellular location">
    <subcellularLocation>
        <location evidence="1">Membrane</location>
        <topology evidence="1">Multi-pass membrane protein</topology>
    </subcellularLocation>
</comment>
<feature type="transmembrane region" description="Helical" evidence="7">
    <location>
        <begin position="407"/>
        <end position="431"/>
    </location>
</feature>
<evidence type="ECO:0000313" key="9">
    <source>
        <dbReference type="EMBL" id="WWD18589.1"/>
    </source>
</evidence>
<dbReference type="AlphaFoldDB" id="A0AAJ8LIS6"/>
<feature type="transmembrane region" description="Helical" evidence="7">
    <location>
        <begin position="301"/>
        <end position="325"/>
    </location>
</feature>
<keyword evidence="2" id="KW-0813">Transport</keyword>
<feature type="transmembrane region" description="Helical" evidence="7">
    <location>
        <begin position="79"/>
        <end position="102"/>
    </location>
</feature>
<name>A0AAJ8LIS6_9TREE</name>
<evidence type="ECO:0000259" key="8">
    <source>
        <dbReference type="PROSITE" id="PS50850"/>
    </source>
</evidence>
<keyword evidence="3 7" id="KW-0812">Transmembrane</keyword>
<dbReference type="GeneID" id="43585534"/>
<dbReference type="EMBL" id="CP144055">
    <property type="protein sequence ID" value="WWD18589.1"/>
    <property type="molecule type" value="Genomic_DNA"/>
</dbReference>
<dbReference type="Gene3D" id="1.20.1250.20">
    <property type="entry name" value="MFS general substrate transporter like domains"/>
    <property type="match status" value="1"/>
</dbReference>
<evidence type="ECO:0000256" key="6">
    <source>
        <dbReference type="SAM" id="MobiDB-lite"/>
    </source>
</evidence>